<dbReference type="STRING" id="68895.RR42_m2158"/>
<evidence type="ECO:0000313" key="3">
    <source>
        <dbReference type="Proteomes" id="UP000031843"/>
    </source>
</evidence>
<keyword evidence="1" id="KW-0233">DNA recombination</keyword>
<proteinExistence type="predicted"/>
<dbReference type="GO" id="GO:0003677">
    <property type="term" value="F:DNA binding"/>
    <property type="evidence" value="ECO:0007669"/>
    <property type="project" value="InterPro"/>
</dbReference>
<dbReference type="GO" id="GO:0015074">
    <property type="term" value="P:DNA integration"/>
    <property type="evidence" value="ECO:0007669"/>
    <property type="project" value="InterPro"/>
</dbReference>
<evidence type="ECO:0000256" key="1">
    <source>
        <dbReference type="ARBA" id="ARBA00023172"/>
    </source>
</evidence>
<sequence length="62" mass="7073">MAEGSKTRLVPAADELMMDLRFVRDNFGHASISTTSAYLHTEDDARHEATQERHRIGWTREG</sequence>
<dbReference type="Proteomes" id="UP000031843">
    <property type="component" value="Chromosome main"/>
</dbReference>
<reference evidence="2 3" key="1">
    <citation type="journal article" date="2015" name="Genome Announc.">
        <title>Complete Genome Sequence of Cupriavidus basilensis 4G11, Isolated from the Oak Ridge Field Research Center Site.</title>
        <authorList>
            <person name="Ray J."/>
            <person name="Waters R.J."/>
            <person name="Skerker J.M."/>
            <person name="Kuehl J.V."/>
            <person name="Price M.N."/>
            <person name="Huang J."/>
            <person name="Chakraborty R."/>
            <person name="Arkin A.P."/>
            <person name="Deutschbauer A."/>
        </authorList>
    </citation>
    <scope>NUCLEOTIDE SEQUENCE [LARGE SCALE GENOMIC DNA]</scope>
    <source>
        <strain evidence="2">4G11</strain>
    </source>
</reference>
<dbReference type="SUPFAM" id="SSF56349">
    <property type="entry name" value="DNA breaking-rejoining enzymes"/>
    <property type="match status" value="1"/>
</dbReference>
<protein>
    <submittedName>
        <fullName evidence="2">Integrase</fullName>
    </submittedName>
</protein>
<evidence type="ECO:0000313" key="2">
    <source>
        <dbReference type="EMBL" id="AJG19550.1"/>
    </source>
</evidence>
<dbReference type="InterPro" id="IPR011010">
    <property type="entry name" value="DNA_brk_join_enz"/>
</dbReference>
<keyword evidence="3" id="KW-1185">Reference proteome</keyword>
<dbReference type="Gene3D" id="1.10.443.10">
    <property type="entry name" value="Intergrase catalytic core"/>
    <property type="match status" value="1"/>
</dbReference>
<dbReference type="EMBL" id="CP010536">
    <property type="protein sequence ID" value="AJG19550.1"/>
    <property type="molecule type" value="Genomic_DNA"/>
</dbReference>
<name>A0A0C4Y9B0_9BURK</name>
<dbReference type="InterPro" id="IPR013762">
    <property type="entry name" value="Integrase-like_cat_sf"/>
</dbReference>
<gene>
    <name evidence="2" type="ORF">RR42_m2158</name>
</gene>
<accession>A0A0C4Y9B0</accession>
<dbReference type="GO" id="GO:0006310">
    <property type="term" value="P:DNA recombination"/>
    <property type="evidence" value="ECO:0007669"/>
    <property type="project" value="UniProtKB-KW"/>
</dbReference>
<organism evidence="2 3">
    <name type="scientific">Cupriavidus basilensis</name>
    <dbReference type="NCBI Taxonomy" id="68895"/>
    <lineage>
        <taxon>Bacteria</taxon>
        <taxon>Pseudomonadati</taxon>
        <taxon>Pseudomonadota</taxon>
        <taxon>Betaproteobacteria</taxon>
        <taxon>Burkholderiales</taxon>
        <taxon>Burkholderiaceae</taxon>
        <taxon>Cupriavidus</taxon>
    </lineage>
</organism>
<dbReference type="AlphaFoldDB" id="A0A0C4Y9B0"/>
<dbReference type="KEGG" id="cbw:RR42_m2158"/>